<dbReference type="FunFam" id="2.60.120.200:FF:000217">
    <property type="entry name" value="Gram-negative bacteria-binding protein"/>
    <property type="match status" value="1"/>
</dbReference>
<keyword evidence="5" id="KW-1185">Reference proteome</keyword>
<reference evidence="4" key="1">
    <citation type="submission" date="2021-11" db="EMBL/GenBank/DDBJ databases">
        <authorList>
            <person name="Schell T."/>
        </authorList>
    </citation>
    <scope>NUCLEOTIDE SEQUENCE</scope>
    <source>
        <strain evidence="4">M5</strain>
    </source>
</reference>
<sequence length="377" mass="41477">MKLLSIVVVAWAVIGSAYGQTTVNGVLATPGALVFEENFDKLDFTVWQHEKTMSGGGNWEFQVYDNSRSNSFTKDSILHIKPTLTEDRYGAGFVNTGTLDLNGGSPADECTNPSFFGCQRGGGNTINPAMAARIRTVNSFSFKYGRVEVNAKMPTGDWLWPAIWMLPRHNAYGTWPASGEIDLVESRGNLRLMQNGVNIGVEQAGQTLHWGPYWPYNGYGTTAWTKSSTPGYNSAFHRYQLEWTPEVHQHLLSLDYLKFSIDDVETGRIAPGAGGFWELGVSSGAFSGDIENPWRFASKMAPFDEEFYLIINLAVGGTNGFFPDDAVNEGGAPKPWTSSSGNALGDFWNGRSGWYPTWQAAGEDAAIQVDYVRVWAL</sequence>
<dbReference type="Pfam" id="PF00722">
    <property type="entry name" value="Glyco_hydro_16"/>
    <property type="match status" value="1"/>
</dbReference>
<gene>
    <name evidence="4" type="ORF">DGAL_LOCUS2001</name>
</gene>
<dbReference type="Proteomes" id="UP000789390">
    <property type="component" value="Unassembled WGS sequence"/>
</dbReference>
<feature type="domain" description="GH16" evidence="3">
    <location>
        <begin position="16"/>
        <end position="377"/>
    </location>
</feature>
<evidence type="ECO:0000313" key="5">
    <source>
        <dbReference type="Proteomes" id="UP000789390"/>
    </source>
</evidence>
<evidence type="ECO:0000313" key="4">
    <source>
        <dbReference type="EMBL" id="CAH0099843.1"/>
    </source>
</evidence>
<dbReference type="GO" id="GO:0004553">
    <property type="term" value="F:hydrolase activity, hydrolyzing O-glycosyl compounds"/>
    <property type="evidence" value="ECO:0007669"/>
    <property type="project" value="InterPro"/>
</dbReference>
<feature type="signal peptide" evidence="2">
    <location>
        <begin position="1"/>
        <end position="19"/>
    </location>
</feature>
<name>A0A8J2WB69_9CRUS</name>
<accession>A0A8J2WB69</accession>
<dbReference type="InterPro" id="IPR050546">
    <property type="entry name" value="Glycosyl_Hydrlase_16"/>
</dbReference>
<evidence type="ECO:0000256" key="1">
    <source>
        <dbReference type="ARBA" id="ARBA00006865"/>
    </source>
</evidence>
<dbReference type="OrthoDB" id="4781at2759"/>
<dbReference type="InterPro" id="IPR000757">
    <property type="entry name" value="Beta-glucanase-like"/>
</dbReference>
<comment type="caution">
    <text evidence="4">The sequence shown here is derived from an EMBL/GenBank/DDBJ whole genome shotgun (WGS) entry which is preliminary data.</text>
</comment>
<dbReference type="SUPFAM" id="SSF49899">
    <property type="entry name" value="Concanavalin A-like lectins/glucanases"/>
    <property type="match status" value="1"/>
</dbReference>
<evidence type="ECO:0000256" key="2">
    <source>
        <dbReference type="SAM" id="SignalP"/>
    </source>
</evidence>
<dbReference type="GO" id="GO:0005975">
    <property type="term" value="P:carbohydrate metabolic process"/>
    <property type="evidence" value="ECO:0007669"/>
    <property type="project" value="InterPro"/>
</dbReference>
<dbReference type="PROSITE" id="PS51762">
    <property type="entry name" value="GH16_2"/>
    <property type="match status" value="1"/>
</dbReference>
<keyword evidence="2" id="KW-0732">Signal</keyword>
<dbReference type="CDD" id="cd08024">
    <property type="entry name" value="GH16_CCF"/>
    <property type="match status" value="1"/>
</dbReference>
<feature type="chain" id="PRO_5035170854" description="GH16 domain-containing protein" evidence="2">
    <location>
        <begin position="20"/>
        <end position="377"/>
    </location>
</feature>
<proteinExistence type="inferred from homology"/>
<protein>
    <recommendedName>
        <fullName evidence="3">GH16 domain-containing protein</fullName>
    </recommendedName>
</protein>
<dbReference type="AlphaFoldDB" id="A0A8J2WB69"/>
<comment type="similarity">
    <text evidence="1">Belongs to the glycosyl hydrolase 16 family.</text>
</comment>
<dbReference type="EMBL" id="CAKKLH010000025">
    <property type="protein sequence ID" value="CAH0099843.1"/>
    <property type="molecule type" value="Genomic_DNA"/>
</dbReference>
<dbReference type="PANTHER" id="PTHR10963">
    <property type="entry name" value="GLYCOSYL HYDROLASE-RELATED"/>
    <property type="match status" value="1"/>
</dbReference>
<dbReference type="InterPro" id="IPR013320">
    <property type="entry name" value="ConA-like_dom_sf"/>
</dbReference>
<dbReference type="Gene3D" id="2.60.120.200">
    <property type="match status" value="1"/>
</dbReference>
<evidence type="ECO:0000259" key="3">
    <source>
        <dbReference type="PROSITE" id="PS51762"/>
    </source>
</evidence>
<dbReference type="PANTHER" id="PTHR10963:SF55">
    <property type="entry name" value="GLYCOSIDE HYDROLASE FAMILY 16 PROTEIN"/>
    <property type="match status" value="1"/>
</dbReference>
<organism evidence="4 5">
    <name type="scientific">Daphnia galeata</name>
    <dbReference type="NCBI Taxonomy" id="27404"/>
    <lineage>
        <taxon>Eukaryota</taxon>
        <taxon>Metazoa</taxon>
        <taxon>Ecdysozoa</taxon>
        <taxon>Arthropoda</taxon>
        <taxon>Crustacea</taxon>
        <taxon>Branchiopoda</taxon>
        <taxon>Diplostraca</taxon>
        <taxon>Cladocera</taxon>
        <taxon>Anomopoda</taxon>
        <taxon>Daphniidae</taxon>
        <taxon>Daphnia</taxon>
    </lineage>
</organism>